<dbReference type="PANTHER" id="PTHR42784">
    <property type="entry name" value="PYRANOSE 2-OXIDASE"/>
    <property type="match status" value="1"/>
</dbReference>
<dbReference type="Pfam" id="PF00732">
    <property type="entry name" value="GMC_oxred_N"/>
    <property type="match status" value="1"/>
</dbReference>
<proteinExistence type="inferred from homology"/>
<name>A0A6S6S9C0_9BACT</name>
<keyword evidence="3" id="KW-0285">Flavoprotein</keyword>
<dbReference type="SUPFAM" id="SSF54373">
    <property type="entry name" value="FAD-linked reductases, C-terminal domain"/>
    <property type="match status" value="1"/>
</dbReference>
<dbReference type="InterPro" id="IPR036188">
    <property type="entry name" value="FAD/NAD-bd_sf"/>
</dbReference>
<accession>A0A6S6S9C0</accession>
<evidence type="ECO:0000313" key="8">
    <source>
        <dbReference type="EMBL" id="CAA6799203.1"/>
    </source>
</evidence>
<gene>
    <name evidence="8" type="ORF">HELGO_WM29967</name>
</gene>
<dbReference type="GO" id="GO:0016614">
    <property type="term" value="F:oxidoreductase activity, acting on CH-OH group of donors"/>
    <property type="evidence" value="ECO:0007669"/>
    <property type="project" value="InterPro"/>
</dbReference>
<evidence type="ECO:0000259" key="7">
    <source>
        <dbReference type="Pfam" id="PF05199"/>
    </source>
</evidence>
<comment type="cofactor">
    <cofactor evidence="1">
        <name>FAD</name>
        <dbReference type="ChEBI" id="CHEBI:57692"/>
    </cofactor>
</comment>
<dbReference type="Gene3D" id="3.50.50.60">
    <property type="entry name" value="FAD/NAD(P)-binding domain"/>
    <property type="match status" value="2"/>
</dbReference>
<evidence type="ECO:0000259" key="6">
    <source>
        <dbReference type="Pfam" id="PF00732"/>
    </source>
</evidence>
<evidence type="ECO:0000256" key="4">
    <source>
        <dbReference type="ARBA" id="ARBA00022827"/>
    </source>
</evidence>
<sequence>MTYDVCIVGTGAGASGVAHKLVEAGMNVVMLERGGFYKEEDFSKDEIAYCKREIVTPSFEDAYHTIESLRNGKWTKKSTRDTESTYFNGNIVGGSSNFMSGYFHRMKPKDFKLKSTYGPIEGANVIDWVSDYNEFEPYFEEVERLVGVSGEITHFKYHEPRSTKNFPYPALDEHPISTKIDDACKKLGYVPYKTPRAILSKAKGERSDCYYSNYCGSYGCSSGAKGSSRASLLQPMLKKKNFNIITHAFVKKLIEQKGKVVEALYVDTKTKEEKNVQAKLFIVAGQAVESSRLLLNSKSKTFPNGLANNTGQVGKNLLFSGGGIGSGQFDENSMALKELMKEGLFVNRSLCDWYFYEEDGKEVKGGIVDFLFEHANPMTKATKQRFENGKVLWGKELQDKIYHKLNKTKQLNFEIFNDWLPTDNCFVSVDEKYKDAYGVPVANIRTGAHERDVEVGRFLAKKAENVLKEMGAKDINSSISSAPPPNLQAGGCRFGDDPKTSVLNKYCQAHEVGNLFVTDGSFMPTGGSVTYTWTIYANSFRVGDYIVQNQKVWL</sequence>
<dbReference type="Pfam" id="PF05199">
    <property type="entry name" value="GMC_oxred_C"/>
    <property type="match status" value="1"/>
</dbReference>
<evidence type="ECO:0000256" key="2">
    <source>
        <dbReference type="ARBA" id="ARBA00010790"/>
    </source>
</evidence>
<keyword evidence="4" id="KW-0274">FAD</keyword>
<feature type="domain" description="Glucose-methanol-choline oxidoreductase N-terminal" evidence="6">
    <location>
        <begin position="80"/>
        <end position="317"/>
    </location>
</feature>
<dbReference type="AlphaFoldDB" id="A0A6S6S9C0"/>
<keyword evidence="5" id="KW-0560">Oxidoreductase</keyword>
<dbReference type="InterPro" id="IPR051473">
    <property type="entry name" value="P2Ox-like"/>
</dbReference>
<dbReference type="InterPro" id="IPR007867">
    <property type="entry name" value="GMC_OxRtase_C"/>
</dbReference>
<dbReference type="EMBL" id="CACVAR010000034">
    <property type="protein sequence ID" value="CAA6799203.1"/>
    <property type="molecule type" value="Genomic_DNA"/>
</dbReference>
<organism evidence="8">
    <name type="scientific">uncultured Sulfurovum sp</name>
    <dbReference type="NCBI Taxonomy" id="269237"/>
    <lineage>
        <taxon>Bacteria</taxon>
        <taxon>Pseudomonadati</taxon>
        <taxon>Campylobacterota</taxon>
        <taxon>Epsilonproteobacteria</taxon>
        <taxon>Campylobacterales</taxon>
        <taxon>Sulfurovaceae</taxon>
        <taxon>Sulfurovum</taxon>
        <taxon>environmental samples</taxon>
    </lineage>
</organism>
<comment type="similarity">
    <text evidence="2">Belongs to the GMC oxidoreductase family.</text>
</comment>
<evidence type="ECO:0000256" key="3">
    <source>
        <dbReference type="ARBA" id="ARBA00022630"/>
    </source>
</evidence>
<dbReference type="GO" id="GO:0050660">
    <property type="term" value="F:flavin adenine dinucleotide binding"/>
    <property type="evidence" value="ECO:0007669"/>
    <property type="project" value="InterPro"/>
</dbReference>
<dbReference type="PANTHER" id="PTHR42784:SF1">
    <property type="entry name" value="PYRANOSE 2-OXIDASE"/>
    <property type="match status" value="1"/>
</dbReference>
<feature type="domain" description="Glucose-methanol-choline oxidoreductase C-terminal" evidence="7">
    <location>
        <begin position="421"/>
        <end position="537"/>
    </location>
</feature>
<evidence type="ECO:0000256" key="5">
    <source>
        <dbReference type="ARBA" id="ARBA00023002"/>
    </source>
</evidence>
<protein>
    <submittedName>
        <fullName evidence="8">Glucose-methanol-choline (GMC) oxidoreductase:NAD binding site</fullName>
    </submittedName>
</protein>
<reference evidence="8" key="1">
    <citation type="submission" date="2020-01" db="EMBL/GenBank/DDBJ databases">
        <authorList>
            <person name="Meier V. D."/>
            <person name="Meier V D."/>
        </authorList>
    </citation>
    <scope>NUCLEOTIDE SEQUENCE</scope>
    <source>
        <strain evidence="8">HLG_WM_MAG_03</strain>
    </source>
</reference>
<dbReference type="InterPro" id="IPR000172">
    <property type="entry name" value="GMC_OxRdtase_N"/>
</dbReference>
<evidence type="ECO:0000256" key="1">
    <source>
        <dbReference type="ARBA" id="ARBA00001974"/>
    </source>
</evidence>
<dbReference type="SUPFAM" id="SSF51905">
    <property type="entry name" value="FAD/NAD(P)-binding domain"/>
    <property type="match status" value="1"/>
</dbReference>